<dbReference type="SMART" id="SM00967">
    <property type="entry name" value="SpoU_sub_bind"/>
    <property type="match status" value="1"/>
</dbReference>
<gene>
    <name evidence="5" type="primary">rlmB</name>
    <name evidence="5" type="ORF">OL497_18245</name>
</gene>
<evidence type="ECO:0000313" key="5">
    <source>
        <dbReference type="EMBL" id="MCW3485852.1"/>
    </source>
</evidence>
<dbReference type="SUPFAM" id="SSF55315">
    <property type="entry name" value="L30e-like"/>
    <property type="match status" value="1"/>
</dbReference>
<accession>A0ABT3IPH6</accession>
<dbReference type="Pfam" id="PF00588">
    <property type="entry name" value="SpoU_methylase"/>
    <property type="match status" value="1"/>
</dbReference>
<name>A0ABT3IPH6_9BACT</name>
<evidence type="ECO:0000256" key="3">
    <source>
        <dbReference type="SAM" id="MobiDB-lite"/>
    </source>
</evidence>
<keyword evidence="1" id="KW-0489">Methyltransferase</keyword>
<dbReference type="PANTHER" id="PTHR46429">
    <property type="entry name" value="23S RRNA (GUANOSINE-2'-O-)-METHYLTRANSFERASE RLMB"/>
    <property type="match status" value="1"/>
</dbReference>
<feature type="compositionally biased region" description="Basic and acidic residues" evidence="3">
    <location>
        <begin position="1"/>
        <end position="17"/>
    </location>
</feature>
<dbReference type="InterPro" id="IPR029026">
    <property type="entry name" value="tRNA_m1G_MTases_N"/>
</dbReference>
<proteinExistence type="predicted"/>
<reference evidence="5 6" key="1">
    <citation type="submission" date="2022-10" db="EMBL/GenBank/DDBJ databases">
        <title>Chitinophaga nivalis PC15 sp. nov., isolated from Pyeongchang county, South Korea.</title>
        <authorList>
            <person name="Trinh H.N."/>
        </authorList>
    </citation>
    <scope>NUCLEOTIDE SEQUENCE [LARGE SCALE GENOMIC DNA]</scope>
    <source>
        <strain evidence="5 6">PC14</strain>
    </source>
</reference>
<organism evidence="5 6">
    <name type="scientific">Chitinophaga nivalis</name>
    <dbReference type="NCBI Taxonomy" id="2991709"/>
    <lineage>
        <taxon>Bacteria</taxon>
        <taxon>Pseudomonadati</taxon>
        <taxon>Bacteroidota</taxon>
        <taxon>Chitinophagia</taxon>
        <taxon>Chitinophagales</taxon>
        <taxon>Chitinophagaceae</taxon>
        <taxon>Chitinophaga</taxon>
    </lineage>
</organism>
<sequence>MERKYNAFKGERKEGGGPKRYPTQRPKQSAMIIGRQPVVEALNSGKSIERIFLLRSATGDIIPQIKEKAFANNIPINYVPVEKLNGLTQANHQGCIAIAGNVTYLDLQDVISHVIEQGETPLFLILDGITDVRNIGAIARSAVCCGAQAIIIPDKGIASLNEEAVKSSAGALEKIAVCRVNSLNKAIDTLHLNGIKVMASEMETETKLYDLDLKEPVAVIMGSEDKGVYPSLIKASDTLFRIPMAGNFESFNVAVAAGIILYEALKQRTI</sequence>
<dbReference type="Proteomes" id="UP001207742">
    <property type="component" value="Unassembled WGS sequence"/>
</dbReference>
<evidence type="ECO:0000256" key="1">
    <source>
        <dbReference type="ARBA" id="ARBA00022603"/>
    </source>
</evidence>
<feature type="region of interest" description="Disordered" evidence="3">
    <location>
        <begin position="1"/>
        <end position="27"/>
    </location>
</feature>
<dbReference type="Gene3D" id="3.40.1280.10">
    <property type="match status" value="1"/>
</dbReference>
<evidence type="ECO:0000313" key="6">
    <source>
        <dbReference type="Proteomes" id="UP001207742"/>
    </source>
</evidence>
<dbReference type="InterPro" id="IPR029028">
    <property type="entry name" value="Alpha/beta_knot_MTases"/>
</dbReference>
<dbReference type="NCBIfam" id="TIGR00186">
    <property type="entry name" value="rRNA_methyl_3"/>
    <property type="match status" value="1"/>
</dbReference>
<evidence type="ECO:0000256" key="2">
    <source>
        <dbReference type="ARBA" id="ARBA00022679"/>
    </source>
</evidence>
<keyword evidence="6" id="KW-1185">Reference proteome</keyword>
<dbReference type="RefSeq" id="WP_264732670.1">
    <property type="nucleotide sequence ID" value="NZ_JAPDNR010000001.1"/>
</dbReference>
<dbReference type="Pfam" id="PF08032">
    <property type="entry name" value="SpoU_sub_bind"/>
    <property type="match status" value="1"/>
</dbReference>
<dbReference type="PANTHER" id="PTHR46429:SF1">
    <property type="entry name" value="23S RRNA (GUANOSINE-2'-O-)-METHYLTRANSFERASE RLMB"/>
    <property type="match status" value="1"/>
</dbReference>
<dbReference type="InterPro" id="IPR013123">
    <property type="entry name" value="SpoU_subst-bd"/>
</dbReference>
<comment type="caution">
    <text evidence="5">The sequence shown here is derived from an EMBL/GenBank/DDBJ whole genome shotgun (WGS) entry which is preliminary data.</text>
</comment>
<dbReference type="SUPFAM" id="SSF75217">
    <property type="entry name" value="alpha/beta knot"/>
    <property type="match status" value="1"/>
</dbReference>
<dbReference type="Gene3D" id="3.30.1330.30">
    <property type="match status" value="1"/>
</dbReference>
<dbReference type="InterPro" id="IPR001537">
    <property type="entry name" value="SpoU_MeTrfase"/>
</dbReference>
<protein>
    <submittedName>
        <fullName evidence="5">23S rRNA (Guanosine(2251)-2'-O)-methyltransferase RlmB</fullName>
    </submittedName>
</protein>
<dbReference type="CDD" id="cd18103">
    <property type="entry name" value="SpoU-like_RlmB"/>
    <property type="match status" value="1"/>
</dbReference>
<dbReference type="EMBL" id="JAPDNS010000002">
    <property type="protein sequence ID" value="MCW3485852.1"/>
    <property type="molecule type" value="Genomic_DNA"/>
</dbReference>
<feature type="domain" description="RNA 2-O ribose methyltransferase substrate binding" evidence="4">
    <location>
        <begin position="31"/>
        <end position="105"/>
    </location>
</feature>
<dbReference type="InterPro" id="IPR004441">
    <property type="entry name" value="rRNA_MeTrfase_TrmH"/>
</dbReference>
<dbReference type="InterPro" id="IPR029064">
    <property type="entry name" value="Ribosomal_eL30-like_sf"/>
</dbReference>
<keyword evidence="2" id="KW-0808">Transferase</keyword>
<evidence type="ECO:0000259" key="4">
    <source>
        <dbReference type="SMART" id="SM00967"/>
    </source>
</evidence>